<evidence type="ECO:0000256" key="2">
    <source>
        <dbReference type="SAM" id="SignalP"/>
    </source>
</evidence>
<proteinExistence type="predicted"/>
<dbReference type="SUPFAM" id="SSF53850">
    <property type="entry name" value="Periplasmic binding protein-like II"/>
    <property type="match status" value="1"/>
</dbReference>
<gene>
    <name evidence="3" type="ORF">DOK76_09455</name>
</gene>
<dbReference type="Pfam" id="PF12974">
    <property type="entry name" value="Phosphonate-bd"/>
    <property type="match status" value="1"/>
</dbReference>
<dbReference type="PANTHER" id="PTHR35841:SF1">
    <property type="entry name" value="PHOSPHONATES-BINDING PERIPLASMIC PROTEIN"/>
    <property type="match status" value="1"/>
</dbReference>
<comment type="caution">
    <text evidence="3">The sequence shown here is derived from an EMBL/GenBank/DDBJ whole genome shotgun (WGS) entry which is preliminary data.</text>
</comment>
<organism evidence="3 4">
    <name type="scientific">Candidatus Vagococcus giribetii</name>
    <dbReference type="NCBI Taxonomy" id="2230876"/>
    <lineage>
        <taxon>Bacteria</taxon>
        <taxon>Bacillati</taxon>
        <taxon>Bacillota</taxon>
        <taxon>Bacilli</taxon>
        <taxon>Lactobacillales</taxon>
        <taxon>Enterococcaceae</taxon>
        <taxon>Vagococcus</taxon>
    </lineage>
</organism>
<dbReference type="PROSITE" id="PS51257">
    <property type="entry name" value="PROKAR_LIPOPROTEIN"/>
    <property type="match status" value="1"/>
</dbReference>
<protein>
    <submittedName>
        <fullName evidence="3">PhnD/SsuA/transferrin family substrate-binding protein</fullName>
    </submittedName>
</protein>
<evidence type="ECO:0000313" key="4">
    <source>
        <dbReference type="Proteomes" id="UP000664857"/>
    </source>
</evidence>
<feature type="region of interest" description="Disordered" evidence="1">
    <location>
        <begin position="128"/>
        <end position="149"/>
    </location>
</feature>
<dbReference type="PANTHER" id="PTHR35841">
    <property type="entry name" value="PHOSPHONATES-BINDING PERIPLASMIC PROTEIN"/>
    <property type="match status" value="1"/>
</dbReference>
<dbReference type="RefSeq" id="WP_206967143.1">
    <property type="nucleotide sequence ID" value="NZ_JAFLVX010000023.1"/>
</dbReference>
<feature type="signal peptide" evidence="2">
    <location>
        <begin position="1"/>
        <end position="22"/>
    </location>
</feature>
<evidence type="ECO:0000256" key="1">
    <source>
        <dbReference type="SAM" id="MobiDB-lite"/>
    </source>
</evidence>
<reference evidence="3 4" key="1">
    <citation type="submission" date="2021-03" db="EMBL/GenBank/DDBJ databases">
        <title>Enterococcal diversity collection.</title>
        <authorList>
            <person name="Gilmore M.S."/>
            <person name="Schwartzman J."/>
            <person name="Van Tyne D."/>
            <person name="Martin M."/>
            <person name="Earl A.M."/>
            <person name="Manson A.L."/>
            <person name="Straub T."/>
            <person name="Salamzade R."/>
            <person name="Saavedra J."/>
            <person name="Lebreton F."/>
            <person name="Prichula J."/>
            <person name="Schaufler K."/>
            <person name="Gaca A."/>
            <person name="Sgardioli B."/>
            <person name="Wagenaar J."/>
            <person name="Strong T."/>
        </authorList>
    </citation>
    <scope>NUCLEOTIDE SEQUENCE [LARGE SCALE GENOMIC DNA]</scope>
    <source>
        <strain evidence="3 4">DIV0080</strain>
    </source>
</reference>
<dbReference type="Gene3D" id="3.40.190.10">
    <property type="entry name" value="Periplasmic binding protein-like II"/>
    <property type="match status" value="2"/>
</dbReference>
<dbReference type="EMBL" id="JAFLVX010000023">
    <property type="protein sequence ID" value="MBO0477298.1"/>
    <property type="molecule type" value="Genomic_DNA"/>
</dbReference>
<dbReference type="Proteomes" id="UP000664857">
    <property type="component" value="Unassembled WGS sequence"/>
</dbReference>
<keyword evidence="2" id="KW-0732">Signal</keyword>
<evidence type="ECO:0000313" key="3">
    <source>
        <dbReference type="EMBL" id="MBO0477298.1"/>
    </source>
</evidence>
<keyword evidence="4" id="KW-1185">Reference proteome</keyword>
<name>A0ABS3HU56_9ENTE</name>
<accession>A0ABS3HU56</accession>
<sequence>MFKKVFKYAGVLALAVTLTACGSGKSEGDKKAEDGLKTVDKLSVGFVPSRDPEEIVAATDPLKDLMKEELKKEGYDVKNIDITVGTNFEAVGESLSAGTLDIGFIPGSTYVLYDDGAEVILTATRAGLSNDSDNPKDWNDNKPTAPTDKQASTYRALMIAGPSEKGQALAKKVNAGEKLTWDELNGASWSVMSSSSPAGYVYPSLWLKENYSKNLSELKNIVQSDSYGSAFARLASGQVDVVLTYADARRDFEDAWTKEYNREKGIWDETNVIGVTPAIYNDTISVSKNSKVVDEDLKKALQKAFINIGKTEEGKKVISIYSHEGYKEATSADYDNERKAQKLIQEETK</sequence>
<feature type="chain" id="PRO_5046777839" evidence="2">
    <location>
        <begin position="23"/>
        <end position="349"/>
    </location>
</feature>